<keyword evidence="3 4" id="KW-0732">Signal</keyword>
<evidence type="ECO:0000256" key="4">
    <source>
        <dbReference type="SAM" id="SignalP"/>
    </source>
</evidence>
<dbReference type="RefSeq" id="WP_377812775.1">
    <property type="nucleotide sequence ID" value="NZ_JBHRSJ010000004.1"/>
</dbReference>
<dbReference type="Pfam" id="PF03573">
    <property type="entry name" value="OprD"/>
    <property type="match status" value="1"/>
</dbReference>
<evidence type="ECO:0000256" key="2">
    <source>
        <dbReference type="ARBA" id="ARBA00022448"/>
    </source>
</evidence>
<reference evidence="6" key="1">
    <citation type="journal article" date="2019" name="Int. J. Syst. Evol. Microbiol.">
        <title>The Global Catalogue of Microorganisms (GCM) 10K type strain sequencing project: providing services to taxonomists for standard genome sequencing and annotation.</title>
        <authorList>
            <consortium name="The Broad Institute Genomics Platform"/>
            <consortium name="The Broad Institute Genome Sequencing Center for Infectious Disease"/>
            <person name="Wu L."/>
            <person name="Ma J."/>
        </authorList>
    </citation>
    <scope>NUCLEOTIDE SEQUENCE [LARGE SCALE GENOMIC DNA]</scope>
    <source>
        <strain evidence="6">KCTC 62195</strain>
    </source>
</reference>
<dbReference type="PANTHER" id="PTHR34596:SF2">
    <property type="entry name" value="CHITOPORIN"/>
    <property type="match status" value="1"/>
</dbReference>
<comment type="caution">
    <text evidence="5">The sequence shown here is derived from an EMBL/GenBank/DDBJ whole genome shotgun (WGS) entry which is preliminary data.</text>
</comment>
<keyword evidence="6" id="KW-1185">Reference proteome</keyword>
<dbReference type="InterPro" id="IPR005318">
    <property type="entry name" value="OM_porin_bac"/>
</dbReference>
<gene>
    <name evidence="5" type="ORF">ACFOJE_03045</name>
</gene>
<dbReference type="Proteomes" id="UP001595457">
    <property type="component" value="Unassembled WGS sequence"/>
</dbReference>
<dbReference type="EMBL" id="JBHRSJ010000004">
    <property type="protein sequence ID" value="MFC2971194.1"/>
    <property type="molecule type" value="Genomic_DNA"/>
</dbReference>
<accession>A0ABV7AP44</accession>
<sequence length="441" mass="48498">MKQASLALAVTAGILSSSPQAIAGGFIEDSKASLHLRNFHIDQDIRHQDAPGINEWGQGFFLKYQSGFTQGPVGFGVDVLGLYGLRLDGGGRAGKEDLSRSPGSVFPLDGDGNAKHGFGRLEPTAKMRLSKTTAHVGNLMPKLPVLTYGDSRLLPQTFRGAQIASHEIDDLSLIAGRLTRVAERNSYDHQGMSIAGANDPQTGRFSHEFLYAGADYKAGKNLLLQYYYGNLKNFYQQHFFGLVHDWNLPAGSLKTDLRYFRSTSDGRNASAAGRAEGYLSSGYYGNSVTAGEVDNHLWSAMFTYSLKGHAFSAGYQQISGPSDFPHINEDEGRTLHLITNAQIARFTSAGERTWVTGYAYDFKQLGVPGLKFSTAYYSAHNIHAQGPDHREWERDIRLDYVVPDGPLKGVGLTWRNGVQRGNDSKDRDENRLIVSYTLALF</sequence>
<dbReference type="SUPFAM" id="SSF56935">
    <property type="entry name" value="Porins"/>
    <property type="match status" value="2"/>
</dbReference>
<dbReference type="Gene3D" id="2.40.160.10">
    <property type="entry name" value="Porin"/>
    <property type="match status" value="1"/>
</dbReference>
<evidence type="ECO:0000256" key="1">
    <source>
        <dbReference type="ARBA" id="ARBA00009075"/>
    </source>
</evidence>
<dbReference type="PANTHER" id="PTHR34596">
    <property type="entry name" value="CHITOPORIN"/>
    <property type="match status" value="1"/>
</dbReference>
<organism evidence="5 6">
    <name type="scientific">Azotobacter bryophylli</name>
    <dbReference type="NCBI Taxonomy" id="1986537"/>
    <lineage>
        <taxon>Bacteria</taxon>
        <taxon>Pseudomonadati</taxon>
        <taxon>Pseudomonadota</taxon>
        <taxon>Gammaproteobacteria</taxon>
        <taxon>Pseudomonadales</taxon>
        <taxon>Pseudomonadaceae</taxon>
        <taxon>Azotobacter</taxon>
    </lineage>
</organism>
<proteinExistence type="inferred from homology"/>
<evidence type="ECO:0000313" key="5">
    <source>
        <dbReference type="EMBL" id="MFC2971194.1"/>
    </source>
</evidence>
<name>A0ABV7AP44_9GAMM</name>
<evidence type="ECO:0000256" key="3">
    <source>
        <dbReference type="ARBA" id="ARBA00022729"/>
    </source>
</evidence>
<keyword evidence="2" id="KW-0813">Transport</keyword>
<protein>
    <submittedName>
        <fullName evidence="5">OprD family porin</fullName>
    </submittedName>
</protein>
<feature type="chain" id="PRO_5045376618" evidence="4">
    <location>
        <begin position="24"/>
        <end position="441"/>
    </location>
</feature>
<comment type="similarity">
    <text evidence="1">Belongs to the outer membrane porin (Opr) (TC 1.B.25) family.</text>
</comment>
<feature type="signal peptide" evidence="4">
    <location>
        <begin position="1"/>
        <end position="23"/>
    </location>
</feature>
<dbReference type="InterPro" id="IPR023614">
    <property type="entry name" value="Porin_dom_sf"/>
</dbReference>
<evidence type="ECO:0000313" key="6">
    <source>
        <dbReference type="Proteomes" id="UP001595457"/>
    </source>
</evidence>